<gene>
    <name evidence="7" type="primary">LOC108677684</name>
</gene>
<evidence type="ECO:0000256" key="5">
    <source>
        <dbReference type="ARBA" id="ARBA00022968"/>
    </source>
</evidence>
<keyword evidence="5" id="KW-0735">Signal-anchor</keyword>
<sequence>FRKVSSHPTLEVVERKRLMCNSNKLIFEKMYLEEDALIYLDTDLVFLRPIEDLWRAFKNFNDDQLFGAVTPLWRIFSDKPFTELEKNPEHFYEMDCEWNFRRGYCENITQRCPGMVVNGVNVVHGNNGAFFSGENTLFKLLHEYWRDLDMSKSLSTVISELKAILPDAVLKDRSCHFVKGLHEMLMKHLKLLDGKLVN</sequence>
<evidence type="ECO:0000256" key="2">
    <source>
        <dbReference type="ARBA" id="ARBA00006351"/>
    </source>
</evidence>
<keyword evidence="4" id="KW-0808">Transferase</keyword>
<dbReference type="PANTHER" id="PTHR46012:SF2">
    <property type="entry name" value="IP22168P"/>
    <property type="match status" value="1"/>
</dbReference>
<evidence type="ECO:0000256" key="1">
    <source>
        <dbReference type="ARBA" id="ARBA00004606"/>
    </source>
</evidence>
<dbReference type="GO" id="GO:0016020">
    <property type="term" value="C:membrane"/>
    <property type="evidence" value="ECO:0007669"/>
    <property type="project" value="UniProtKB-SubCell"/>
</dbReference>
<keyword evidence="6" id="KW-1185">Reference proteome</keyword>
<keyword evidence="3" id="KW-0328">Glycosyltransferase</keyword>
<keyword evidence="5" id="KW-0812">Transmembrane</keyword>
<accession>A0A979FXT6</accession>
<evidence type="ECO:0000256" key="4">
    <source>
        <dbReference type="ARBA" id="ARBA00022679"/>
    </source>
</evidence>
<dbReference type="Gene3D" id="3.90.550.10">
    <property type="entry name" value="Spore Coat Polysaccharide Biosynthesis Protein SpsA, Chain A"/>
    <property type="match status" value="1"/>
</dbReference>
<dbReference type="GeneID" id="108677684"/>
<dbReference type="OrthoDB" id="411524at2759"/>
<dbReference type="InterPro" id="IPR029044">
    <property type="entry name" value="Nucleotide-diphossugar_trans"/>
</dbReference>
<reference evidence="7" key="1">
    <citation type="submission" date="2025-08" db="UniProtKB">
        <authorList>
            <consortium name="RefSeq"/>
        </authorList>
    </citation>
    <scope>IDENTIFICATION</scope>
    <source>
        <tissue evidence="7">Whole organism</tissue>
    </source>
</reference>
<feature type="non-terminal residue" evidence="7">
    <location>
        <position position="1"/>
    </location>
</feature>
<dbReference type="RefSeq" id="XP_047741386.1">
    <property type="nucleotide sequence ID" value="XM_047885430.1"/>
</dbReference>
<dbReference type="AlphaFoldDB" id="A0A979FXT6"/>
<protein>
    <submittedName>
        <fullName evidence="7">Glucoside xylosyltransferase 2-like</fullName>
    </submittedName>
</protein>
<comment type="similarity">
    <text evidence="2">Belongs to the glycosyltransferase 8 family.</text>
</comment>
<proteinExistence type="inferred from homology"/>
<dbReference type="InterPro" id="IPR051993">
    <property type="entry name" value="Glycosyltransferase_8"/>
</dbReference>
<dbReference type="KEGG" id="hazt:108677684"/>
<dbReference type="SUPFAM" id="SSF53448">
    <property type="entry name" value="Nucleotide-diphospho-sugar transferases"/>
    <property type="match status" value="1"/>
</dbReference>
<name>A0A979FXT6_HYAAZ</name>
<evidence type="ECO:0000313" key="7">
    <source>
        <dbReference type="RefSeq" id="XP_047741386.1"/>
    </source>
</evidence>
<comment type="subcellular location">
    <subcellularLocation>
        <location evidence="1">Membrane</location>
        <topology evidence="1">Single-pass type II membrane protein</topology>
    </subcellularLocation>
</comment>
<dbReference type="GO" id="GO:0016266">
    <property type="term" value="P:protein O-linked glycosylation via N-acetyl-galactosamine"/>
    <property type="evidence" value="ECO:0007669"/>
    <property type="project" value="TreeGrafter"/>
</dbReference>
<organism evidence="6 7">
    <name type="scientific">Hyalella azteca</name>
    <name type="common">Amphipod</name>
    <dbReference type="NCBI Taxonomy" id="294128"/>
    <lineage>
        <taxon>Eukaryota</taxon>
        <taxon>Metazoa</taxon>
        <taxon>Ecdysozoa</taxon>
        <taxon>Arthropoda</taxon>
        <taxon>Crustacea</taxon>
        <taxon>Multicrustacea</taxon>
        <taxon>Malacostraca</taxon>
        <taxon>Eumalacostraca</taxon>
        <taxon>Peracarida</taxon>
        <taxon>Amphipoda</taxon>
        <taxon>Senticaudata</taxon>
        <taxon>Talitrida</taxon>
        <taxon>Talitroidea</taxon>
        <taxon>Hyalellidae</taxon>
        <taxon>Hyalella</taxon>
    </lineage>
</organism>
<dbReference type="Proteomes" id="UP000694843">
    <property type="component" value="Unplaced"/>
</dbReference>
<evidence type="ECO:0000313" key="6">
    <source>
        <dbReference type="Proteomes" id="UP000694843"/>
    </source>
</evidence>
<evidence type="ECO:0000256" key="3">
    <source>
        <dbReference type="ARBA" id="ARBA00022676"/>
    </source>
</evidence>
<dbReference type="PANTHER" id="PTHR46012">
    <property type="entry name" value="IP22168P"/>
    <property type="match status" value="1"/>
</dbReference>
<dbReference type="GO" id="GO:0035252">
    <property type="term" value="F:UDP-xylosyltransferase activity"/>
    <property type="evidence" value="ECO:0007669"/>
    <property type="project" value="TreeGrafter"/>
</dbReference>